<name>A0A412N7S2_9BACE</name>
<protein>
    <submittedName>
        <fullName evidence="1">Uncharacterized protein</fullName>
    </submittedName>
</protein>
<reference evidence="1 2" key="1">
    <citation type="submission" date="2018-08" db="EMBL/GenBank/DDBJ databases">
        <title>A genome reference for cultivated species of the human gut microbiota.</title>
        <authorList>
            <person name="Zou Y."/>
            <person name="Xue W."/>
            <person name="Luo G."/>
        </authorList>
    </citation>
    <scope>NUCLEOTIDE SEQUENCE [LARGE SCALE GENOMIC DNA]</scope>
    <source>
        <strain evidence="1 2">AF19-1AC</strain>
    </source>
</reference>
<proteinExistence type="predicted"/>
<evidence type="ECO:0000313" key="2">
    <source>
        <dbReference type="Proteomes" id="UP000285159"/>
    </source>
</evidence>
<evidence type="ECO:0000313" key="1">
    <source>
        <dbReference type="EMBL" id="RGT34257.1"/>
    </source>
</evidence>
<sequence>MRMEDSVRILHKPNRRFCYFQEKRYICIELFDEMQSAAVQRSYTVAKSLLTTFLISTLRCHSDRYIKVSYPRAKIVVSLNLMFNAIKNTSKRTYYIEKDYLKEIRNGRVEELSTR</sequence>
<comment type="caution">
    <text evidence="1">The sequence shown here is derived from an EMBL/GenBank/DDBJ whole genome shotgun (WGS) entry which is preliminary data.</text>
</comment>
<dbReference type="Proteomes" id="UP000285159">
    <property type="component" value="Unassembled WGS sequence"/>
</dbReference>
<accession>A0A412N7S2</accession>
<gene>
    <name evidence="1" type="ORF">DWX38_04510</name>
</gene>
<organism evidence="1 2">
    <name type="scientific">Bacteroides clarus</name>
    <dbReference type="NCBI Taxonomy" id="626929"/>
    <lineage>
        <taxon>Bacteria</taxon>
        <taxon>Pseudomonadati</taxon>
        <taxon>Bacteroidota</taxon>
        <taxon>Bacteroidia</taxon>
        <taxon>Bacteroidales</taxon>
        <taxon>Bacteroidaceae</taxon>
        <taxon>Bacteroides</taxon>
    </lineage>
</organism>
<dbReference type="EMBL" id="QRWP01000003">
    <property type="protein sequence ID" value="RGT34257.1"/>
    <property type="molecule type" value="Genomic_DNA"/>
</dbReference>
<dbReference type="AlphaFoldDB" id="A0A412N7S2"/>